<dbReference type="InterPro" id="IPR036388">
    <property type="entry name" value="WH-like_DNA-bd_sf"/>
</dbReference>
<dbReference type="PANTHER" id="PTHR33164">
    <property type="entry name" value="TRANSCRIPTIONAL REGULATOR, MARR FAMILY"/>
    <property type="match status" value="1"/>
</dbReference>
<dbReference type="Proteomes" id="UP000051913">
    <property type="component" value="Unassembled WGS sequence"/>
</dbReference>
<name>A0A0R3M4F0_9BRAD</name>
<dbReference type="GO" id="GO:0003700">
    <property type="term" value="F:DNA-binding transcription factor activity"/>
    <property type="evidence" value="ECO:0007669"/>
    <property type="project" value="InterPro"/>
</dbReference>
<dbReference type="InterPro" id="IPR036390">
    <property type="entry name" value="WH_DNA-bd_sf"/>
</dbReference>
<dbReference type="GO" id="GO:0006950">
    <property type="term" value="P:response to stress"/>
    <property type="evidence" value="ECO:0007669"/>
    <property type="project" value="TreeGrafter"/>
</dbReference>
<keyword evidence="1" id="KW-0175">Coiled coil</keyword>
<dbReference type="Gene3D" id="1.10.10.10">
    <property type="entry name" value="Winged helix-like DNA-binding domain superfamily/Winged helix DNA-binding domain"/>
    <property type="match status" value="1"/>
</dbReference>
<evidence type="ECO:0000313" key="4">
    <source>
        <dbReference type="EMBL" id="KRR12461.1"/>
    </source>
</evidence>
<proteinExistence type="predicted"/>
<dbReference type="EMBL" id="LLXX01000029">
    <property type="protein sequence ID" value="KRR12461.1"/>
    <property type="molecule type" value="Genomic_DNA"/>
</dbReference>
<dbReference type="PANTHER" id="PTHR33164:SF101">
    <property type="entry name" value="TRANSCRIPTIONAL REPRESSOR MPRA"/>
    <property type="match status" value="1"/>
</dbReference>
<dbReference type="Pfam" id="PF01047">
    <property type="entry name" value="MarR"/>
    <property type="match status" value="1"/>
</dbReference>
<evidence type="ECO:0000256" key="2">
    <source>
        <dbReference type="SAM" id="MobiDB-lite"/>
    </source>
</evidence>
<dbReference type="InterPro" id="IPR000835">
    <property type="entry name" value="HTH_MarR-typ"/>
</dbReference>
<feature type="region of interest" description="Disordered" evidence="2">
    <location>
        <begin position="1"/>
        <end position="24"/>
    </location>
</feature>
<dbReference type="InterPro" id="IPR039422">
    <property type="entry name" value="MarR/SlyA-like"/>
</dbReference>
<dbReference type="PROSITE" id="PS50995">
    <property type="entry name" value="HTH_MARR_2"/>
    <property type="match status" value="1"/>
</dbReference>
<dbReference type="AlphaFoldDB" id="A0A0R3M4F0"/>
<sequence length="179" mass="19996">MGRELRHGSDSSGRAKRGAPNEFGEKNQDVARQFAWEIAAINVHLQEIRYFWAKTLGISGPQWLILMALADLDQGEGVPVKVVSKMLHVDPSFVTTQSKMLEKKGFMRRKTSGEDARIVQMSLTDKTYKHIAGLASEQAALNEFIFAEFSERELGEFTAKLAALRNRLEKASLKVAMGI</sequence>
<feature type="domain" description="HTH marR-type" evidence="3">
    <location>
        <begin position="27"/>
        <end position="166"/>
    </location>
</feature>
<evidence type="ECO:0000256" key="1">
    <source>
        <dbReference type="SAM" id="Coils"/>
    </source>
</evidence>
<organism evidence="4 5">
    <name type="scientific">Bradyrhizobium valentinum</name>
    <dbReference type="NCBI Taxonomy" id="1518501"/>
    <lineage>
        <taxon>Bacteria</taxon>
        <taxon>Pseudomonadati</taxon>
        <taxon>Pseudomonadota</taxon>
        <taxon>Alphaproteobacteria</taxon>
        <taxon>Hyphomicrobiales</taxon>
        <taxon>Nitrobacteraceae</taxon>
        <taxon>Bradyrhizobium</taxon>
    </lineage>
</organism>
<protein>
    <submittedName>
        <fullName evidence="4">MarR family transcriptional regulator</fullName>
    </submittedName>
</protein>
<evidence type="ECO:0000313" key="5">
    <source>
        <dbReference type="Proteomes" id="UP000051913"/>
    </source>
</evidence>
<comment type="caution">
    <text evidence="4">The sequence shown here is derived from an EMBL/GenBank/DDBJ whole genome shotgun (WGS) entry which is preliminary data.</text>
</comment>
<dbReference type="OrthoDB" id="8264636at2"/>
<keyword evidence="5" id="KW-1185">Reference proteome</keyword>
<dbReference type="SUPFAM" id="SSF46785">
    <property type="entry name" value="Winged helix' DNA-binding domain"/>
    <property type="match status" value="1"/>
</dbReference>
<dbReference type="STRING" id="1518501.CQ10_18060"/>
<reference evidence="4 5" key="1">
    <citation type="submission" date="2014-03" db="EMBL/GenBank/DDBJ databases">
        <title>Bradyrhizobium valentinum sp. nov., isolated from effective nodules of Lupinus mariae-josephae, a lupine endemic of basic-lime soils in Eastern Spain.</title>
        <authorList>
            <person name="Duran D."/>
            <person name="Rey L."/>
            <person name="Navarro A."/>
            <person name="Busquets A."/>
            <person name="Imperial J."/>
            <person name="Ruiz-Argueso T."/>
        </authorList>
    </citation>
    <scope>NUCLEOTIDE SEQUENCE [LARGE SCALE GENOMIC DNA]</scope>
    <source>
        <strain evidence="4 5">LmjM3</strain>
    </source>
</reference>
<gene>
    <name evidence="4" type="ORF">CP49_08395</name>
</gene>
<accession>A0A0R3M4F0</accession>
<dbReference type="SMART" id="SM00347">
    <property type="entry name" value="HTH_MARR"/>
    <property type="match status" value="1"/>
</dbReference>
<feature type="coiled-coil region" evidence="1">
    <location>
        <begin position="147"/>
        <end position="174"/>
    </location>
</feature>
<evidence type="ECO:0000259" key="3">
    <source>
        <dbReference type="PROSITE" id="PS50995"/>
    </source>
</evidence>